<accession>A0A4Q7MI38</accession>
<comment type="caution">
    <text evidence="2">The sequence shown here is derived from an EMBL/GenBank/DDBJ whole genome shotgun (WGS) entry which is preliminary data.</text>
</comment>
<dbReference type="InterPro" id="IPR012312">
    <property type="entry name" value="Hemerythrin-like"/>
</dbReference>
<dbReference type="Proteomes" id="UP000293289">
    <property type="component" value="Unassembled WGS sequence"/>
</dbReference>
<proteinExistence type="predicted"/>
<dbReference type="EMBL" id="SGWY01000002">
    <property type="protein sequence ID" value="RZS66149.1"/>
    <property type="molecule type" value="Genomic_DNA"/>
</dbReference>
<dbReference type="RefSeq" id="WP_165391151.1">
    <property type="nucleotide sequence ID" value="NZ_SGWY01000002.1"/>
</dbReference>
<dbReference type="Pfam" id="PF01814">
    <property type="entry name" value="Hemerythrin"/>
    <property type="match status" value="1"/>
</dbReference>
<reference evidence="2 3" key="1">
    <citation type="submission" date="2019-02" db="EMBL/GenBank/DDBJ databases">
        <title>Genomic Encyclopedia of Type Strains, Phase IV (KMG-IV): sequencing the most valuable type-strain genomes for metagenomic binning, comparative biology and taxonomic classification.</title>
        <authorList>
            <person name="Goeker M."/>
        </authorList>
    </citation>
    <scope>NUCLEOTIDE SEQUENCE [LARGE SCALE GENOMIC DNA]</scope>
    <source>
        <strain evidence="2 3">DSM 43045</strain>
    </source>
</reference>
<dbReference type="AlphaFoldDB" id="A0A4Q7MI38"/>
<dbReference type="Gene3D" id="1.20.120.520">
    <property type="entry name" value="nmb1532 protein domain like"/>
    <property type="match status" value="1"/>
</dbReference>
<sequence>MVTRLPSSSEPRPDGEAVGCDTTDLIQVHRIFRWLYRELPGRIRSVDDGDVGRAAIIADYASMDFSALHLHHETEDLVLWDRLVDRSPGCAPHVELMKAQHAEVAAELAEVEPLVDPWRANADAASRDRLATGVERIRDTLIVHLGREEEEIVPVAGAVLTQSEWDEMGEHARTGIQQSKRNMPRDVMAIQLGLMVATVPPDERPEWIKENLPAPIRVLYALLLKRRYERAMRELYPDGVVPAIP</sequence>
<name>A0A4Q7MI38_9MICO</name>
<keyword evidence="3" id="KW-1185">Reference proteome</keyword>
<evidence type="ECO:0000259" key="1">
    <source>
        <dbReference type="Pfam" id="PF01814"/>
    </source>
</evidence>
<protein>
    <submittedName>
        <fullName evidence="2">Hemerythrin HHE cation binding domain-containing protein</fullName>
    </submittedName>
</protein>
<dbReference type="CDD" id="cd12108">
    <property type="entry name" value="Hr-like"/>
    <property type="match status" value="1"/>
</dbReference>
<evidence type="ECO:0000313" key="2">
    <source>
        <dbReference type="EMBL" id="RZS66149.1"/>
    </source>
</evidence>
<evidence type="ECO:0000313" key="3">
    <source>
        <dbReference type="Proteomes" id="UP000293289"/>
    </source>
</evidence>
<organism evidence="2 3">
    <name type="scientific">Agromyces ramosus</name>
    <dbReference type="NCBI Taxonomy" id="33879"/>
    <lineage>
        <taxon>Bacteria</taxon>
        <taxon>Bacillati</taxon>
        <taxon>Actinomycetota</taxon>
        <taxon>Actinomycetes</taxon>
        <taxon>Micrococcales</taxon>
        <taxon>Microbacteriaceae</taxon>
        <taxon>Agromyces</taxon>
    </lineage>
</organism>
<feature type="domain" description="Hemerythrin-like" evidence="1">
    <location>
        <begin position="24"/>
        <end position="155"/>
    </location>
</feature>
<gene>
    <name evidence="2" type="ORF">EV187_1868</name>
</gene>